<dbReference type="InterPro" id="IPR051554">
    <property type="entry name" value="Acetyltransferase_Eis"/>
</dbReference>
<dbReference type="InterPro" id="IPR041380">
    <property type="entry name" value="Acetyltransf_17"/>
</dbReference>
<dbReference type="RefSeq" id="WP_212980810.1">
    <property type="nucleotide sequence ID" value="NZ_AP025343.1"/>
</dbReference>
<evidence type="ECO:0000313" key="3">
    <source>
        <dbReference type="Proteomes" id="UP000682811"/>
    </source>
</evidence>
<organism evidence="2 3">
    <name type="scientific">Paenibacillus azoreducens</name>
    <dbReference type="NCBI Taxonomy" id="116718"/>
    <lineage>
        <taxon>Bacteria</taxon>
        <taxon>Bacillati</taxon>
        <taxon>Bacillota</taxon>
        <taxon>Bacilli</taxon>
        <taxon>Bacillales</taxon>
        <taxon>Paenibacillaceae</taxon>
        <taxon>Paenibacillus</taxon>
    </lineage>
</organism>
<dbReference type="InterPro" id="IPR036527">
    <property type="entry name" value="SCP2_sterol-bd_dom_sf"/>
</dbReference>
<dbReference type="AlphaFoldDB" id="A0A919YJS5"/>
<dbReference type="CDD" id="cd04301">
    <property type="entry name" value="NAT_SF"/>
    <property type="match status" value="1"/>
</dbReference>
<dbReference type="Pfam" id="PF13530">
    <property type="entry name" value="SCP2_2"/>
    <property type="match status" value="1"/>
</dbReference>
<dbReference type="Pfam" id="PF13527">
    <property type="entry name" value="Acetyltransf_9"/>
    <property type="match status" value="1"/>
</dbReference>
<dbReference type="GO" id="GO:0034069">
    <property type="term" value="F:aminoglycoside N-acetyltransferase activity"/>
    <property type="evidence" value="ECO:0007669"/>
    <property type="project" value="TreeGrafter"/>
</dbReference>
<name>A0A919YJS5_9BACL</name>
<evidence type="ECO:0000259" key="1">
    <source>
        <dbReference type="PROSITE" id="PS51186"/>
    </source>
</evidence>
<protein>
    <submittedName>
        <fullName evidence="2">Acetyltransferase</fullName>
    </submittedName>
</protein>
<reference evidence="2 3" key="1">
    <citation type="submission" date="2021-03" db="EMBL/GenBank/DDBJ databases">
        <title>Antimicrobial resistance genes in bacteria isolated from Japanese honey, and their potential for conferring macrolide and lincosamide resistance in the American foulbrood pathogen Paenibacillus larvae.</title>
        <authorList>
            <person name="Okamoto M."/>
            <person name="Kumagai M."/>
            <person name="Kanamori H."/>
            <person name="Takamatsu D."/>
        </authorList>
    </citation>
    <scope>NUCLEOTIDE SEQUENCE [LARGE SCALE GENOMIC DNA]</scope>
    <source>
        <strain evidence="2 3">J34TS1</strain>
    </source>
</reference>
<dbReference type="InterPro" id="IPR016181">
    <property type="entry name" value="Acyl_CoA_acyltransferase"/>
</dbReference>
<dbReference type="InterPro" id="IPR025559">
    <property type="entry name" value="Eis_dom"/>
</dbReference>
<dbReference type="InterPro" id="IPR000182">
    <property type="entry name" value="GNAT_dom"/>
</dbReference>
<dbReference type="Gene3D" id="3.30.1050.10">
    <property type="entry name" value="SCP2 sterol-binding domain"/>
    <property type="match status" value="1"/>
</dbReference>
<dbReference type="Pfam" id="PF17668">
    <property type="entry name" value="Acetyltransf_17"/>
    <property type="match status" value="1"/>
</dbReference>
<dbReference type="PANTHER" id="PTHR37817">
    <property type="entry name" value="N-ACETYLTRANSFERASE EIS"/>
    <property type="match status" value="1"/>
</dbReference>
<accession>A0A919YJS5</accession>
<gene>
    <name evidence="2" type="ORF">J34TS1_53930</name>
</gene>
<comment type="caution">
    <text evidence="2">The sequence shown here is derived from an EMBL/GenBank/DDBJ whole genome shotgun (WGS) entry which is preliminary data.</text>
</comment>
<dbReference type="Proteomes" id="UP000682811">
    <property type="component" value="Unassembled WGS sequence"/>
</dbReference>
<dbReference type="EMBL" id="BORT01000036">
    <property type="protein sequence ID" value="GIO50628.1"/>
    <property type="molecule type" value="Genomic_DNA"/>
</dbReference>
<dbReference type="SUPFAM" id="SSF55729">
    <property type="entry name" value="Acyl-CoA N-acyltransferases (Nat)"/>
    <property type="match status" value="1"/>
</dbReference>
<keyword evidence="3" id="KW-1185">Reference proteome</keyword>
<sequence length="390" mass="45028">MEIRTLKSEEFDAMIELGQYAFQYRMPADKKEQARKRFKPENTWGIFDEEGRLGAKLGLLLADVFVNGRKIPMAGIGGVATWPEYRRQGLVKQLLTHSLQVMNESGRLISMLHPFSFPFYRKFGWEMFSEYKKYVIPTEKLPAKLLTKGTVRRNIRDIPVLNRVYEAYAVRFNGMMLRSEERWKSSILEDEDQTAVYYSPSGDPEGYLLYKVEKNEFLVEEFICLNEEAKAALWTFIGNHDSMVTQVVLNQMPANDGLTYTLADPRITQEIIPYGMTRIVNLPGFIEALDYEGSGEVESWTIQVSDPYAPWNEGTWHWKISPLGEAKIKPAEQEEEAQLQCDIQTLTTLLLGYKRPAELWKMGRLTGESEAVTRLEYAIPLEQTFLLDHF</sequence>
<dbReference type="PANTHER" id="PTHR37817:SF1">
    <property type="entry name" value="N-ACETYLTRANSFERASE EIS"/>
    <property type="match status" value="1"/>
</dbReference>
<dbReference type="PROSITE" id="PS51186">
    <property type="entry name" value="GNAT"/>
    <property type="match status" value="1"/>
</dbReference>
<feature type="domain" description="N-acetyltransferase" evidence="1">
    <location>
        <begin position="1"/>
        <end position="147"/>
    </location>
</feature>
<evidence type="ECO:0000313" key="2">
    <source>
        <dbReference type="EMBL" id="GIO50628.1"/>
    </source>
</evidence>
<proteinExistence type="predicted"/>
<dbReference type="GO" id="GO:0030649">
    <property type="term" value="P:aminoglycoside antibiotic catabolic process"/>
    <property type="evidence" value="ECO:0007669"/>
    <property type="project" value="TreeGrafter"/>
</dbReference>
<dbReference type="Gene3D" id="3.40.630.30">
    <property type="match status" value="2"/>
</dbReference>
<dbReference type="SUPFAM" id="SSF55718">
    <property type="entry name" value="SCP-like"/>
    <property type="match status" value="1"/>
</dbReference>